<name>A0A318S2C7_9DEIO</name>
<gene>
    <name evidence="2" type="ORF">DES52_11212</name>
</gene>
<dbReference type="AlphaFoldDB" id="A0A318S2C7"/>
<dbReference type="EMBL" id="QJSX01000012">
    <property type="protein sequence ID" value="PYE52691.1"/>
    <property type="molecule type" value="Genomic_DNA"/>
</dbReference>
<sequence>MDSQGRVRMTQSVRGEVLNLRHFCEAAKVVRAKTAYQNPRLSRKGTQRTGRRVSPGRYFLPRRTSTALRTAASSANLGAGQRVSMAMSGTIRGGCTPSG</sequence>
<evidence type="ECO:0000313" key="3">
    <source>
        <dbReference type="Proteomes" id="UP000248326"/>
    </source>
</evidence>
<dbReference type="Proteomes" id="UP000248326">
    <property type="component" value="Unassembled WGS sequence"/>
</dbReference>
<keyword evidence="3" id="KW-1185">Reference proteome</keyword>
<evidence type="ECO:0000256" key="1">
    <source>
        <dbReference type="SAM" id="MobiDB-lite"/>
    </source>
</evidence>
<accession>A0A318S2C7</accession>
<reference evidence="2 3" key="1">
    <citation type="submission" date="2018-06" db="EMBL/GenBank/DDBJ databases">
        <title>Genomic Encyclopedia of Type Strains, Phase IV (KMG-IV): sequencing the most valuable type-strain genomes for metagenomic binning, comparative biology and taxonomic classification.</title>
        <authorList>
            <person name="Goeker M."/>
        </authorList>
    </citation>
    <scope>NUCLEOTIDE SEQUENCE [LARGE SCALE GENOMIC DNA]</scope>
    <source>
        <strain evidence="2 3">DSM 18048</strain>
    </source>
</reference>
<feature type="region of interest" description="Disordered" evidence="1">
    <location>
        <begin position="37"/>
        <end position="57"/>
    </location>
</feature>
<comment type="caution">
    <text evidence="2">The sequence shown here is derived from an EMBL/GenBank/DDBJ whole genome shotgun (WGS) entry which is preliminary data.</text>
</comment>
<protein>
    <submittedName>
        <fullName evidence="2">Uncharacterized protein</fullName>
    </submittedName>
</protein>
<organism evidence="2 3">
    <name type="scientific">Deinococcus yavapaiensis KR-236</name>
    <dbReference type="NCBI Taxonomy" id="694435"/>
    <lineage>
        <taxon>Bacteria</taxon>
        <taxon>Thermotogati</taxon>
        <taxon>Deinococcota</taxon>
        <taxon>Deinococci</taxon>
        <taxon>Deinococcales</taxon>
        <taxon>Deinococcaceae</taxon>
        <taxon>Deinococcus</taxon>
    </lineage>
</organism>
<evidence type="ECO:0000313" key="2">
    <source>
        <dbReference type="EMBL" id="PYE52691.1"/>
    </source>
</evidence>
<feature type="compositionally biased region" description="Basic residues" evidence="1">
    <location>
        <begin position="41"/>
        <end position="51"/>
    </location>
</feature>
<proteinExistence type="predicted"/>